<keyword evidence="6" id="KW-1185">Reference proteome</keyword>
<evidence type="ECO:0000313" key="6">
    <source>
        <dbReference type="Proteomes" id="UP000235388"/>
    </source>
</evidence>
<feature type="compositionally biased region" description="Low complexity" evidence="1">
    <location>
        <begin position="75"/>
        <end position="87"/>
    </location>
</feature>
<evidence type="ECO:0000313" key="5">
    <source>
        <dbReference type="EMBL" id="PLW49910.1"/>
    </source>
</evidence>
<dbReference type="Proteomes" id="UP000235392">
    <property type="component" value="Unassembled WGS sequence"/>
</dbReference>
<evidence type="ECO:0000256" key="2">
    <source>
        <dbReference type="SAM" id="Phobius"/>
    </source>
</evidence>
<feature type="region of interest" description="Disordered" evidence="1">
    <location>
        <begin position="66"/>
        <end position="114"/>
    </location>
</feature>
<comment type="caution">
    <text evidence="3">The sequence shown here is derived from an EMBL/GenBank/DDBJ whole genome shotgun (WGS) entry which is preliminary data.</text>
</comment>
<accession>A0A2N5SUD5</accession>
<feature type="transmembrane region" description="Helical" evidence="2">
    <location>
        <begin position="206"/>
        <end position="227"/>
    </location>
</feature>
<keyword evidence="2" id="KW-0812">Transmembrane</keyword>
<evidence type="ECO:0000313" key="7">
    <source>
        <dbReference type="Proteomes" id="UP000235392"/>
    </source>
</evidence>
<evidence type="ECO:0000313" key="3">
    <source>
        <dbReference type="EMBL" id="PLW16836.1"/>
    </source>
</evidence>
<evidence type="ECO:0000313" key="4">
    <source>
        <dbReference type="EMBL" id="PLW18399.1"/>
    </source>
</evidence>
<dbReference type="Proteomes" id="UP000235388">
    <property type="component" value="Unassembled WGS sequence"/>
</dbReference>
<feature type="transmembrane region" description="Helical" evidence="2">
    <location>
        <begin position="233"/>
        <end position="253"/>
    </location>
</feature>
<dbReference type="EMBL" id="PGCJ01000832">
    <property type="protein sequence ID" value="PLW18399.1"/>
    <property type="molecule type" value="Genomic_DNA"/>
</dbReference>
<feature type="transmembrane region" description="Helical" evidence="2">
    <location>
        <begin position="366"/>
        <end position="391"/>
    </location>
</feature>
<keyword evidence="2" id="KW-0472">Membrane</keyword>
<dbReference type="EMBL" id="PGCI01000013">
    <property type="protein sequence ID" value="PLW49910.1"/>
    <property type="molecule type" value="Genomic_DNA"/>
</dbReference>
<keyword evidence="2" id="KW-1133">Transmembrane helix</keyword>
<name>A0A2N5SUD5_9BASI</name>
<feature type="region of interest" description="Disordered" evidence="1">
    <location>
        <begin position="1"/>
        <end position="50"/>
    </location>
</feature>
<feature type="compositionally biased region" description="Polar residues" evidence="1">
    <location>
        <begin position="1"/>
        <end position="11"/>
    </location>
</feature>
<reference evidence="6 7" key="1">
    <citation type="submission" date="2017-11" db="EMBL/GenBank/DDBJ databases">
        <title>De novo assembly and phasing of dikaryotic genomes from two isolates of Puccinia coronata f. sp. avenae, the causal agent of oat crown rust.</title>
        <authorList>
            <person name="Miller M.E."/>
            <person name="Zhang Y."/>
            <person name="Omidvar V."/>
            <person name="Sperschneider J."/>
            <person name="Schwessinger B."/>
            <person name="Raley C."/>
            <person name="Palmer J.M."/>
            <person name="Garnica D."/>
            <person name="Upadhyaya N."/>
            <person name="Rathjen J."/>
            <person name="Taylor J.M."/>
            <person name="Park R.F."/>
            <person name="Dodds P.N."/>
            <person name="Hirsch C.D."/>
            <person name="Kianian S.F."/>
            <person name="Figueroa M."/>
        </authorList>
    </citation>
    <scope>NUCLEOTIDE SEQUENCE [LARGE SCALE GENOMIC DNA]</scope>
    <source>
        <strain evidence="4">12NC29</strain>
        <strain evidence="3">12SD80</strain>
    </source>
</reference>
<feature type="compositionally biased region" description="Polar residues" evidence="1">
    <location>
        <begin position="36"/>
        <end position="48"/>
    </location>
</feature>
<dbReference type="OrthoDB" id="2506666at2759"/>
<proteinExistence type="predicted"/>
<feature type="compositionally biased region" description="Low complexity" evidence="1">
    <location>
        <begin position="148"/>
        <end position="163"/>
    </location>
</feature>
<dbReference type="AlphaFoldDB" id="A0A2N5SUD5"/>
<gene>
    <name evidence="4" type="ORF">PCANC_08843</name>
    <name evidence="5" type="ORF">PCASD_01297</name>
    <name evidence="3" type="ORF">PCASD_14981</name>
</gene>
<sequence>MGLLKVSSNRRLSLAKLRGSSSGMQPGRASPAPPQIITSTSNPSSSELHGNEGAKTLAEPGASHLALNIPPLDHSSPTTQQQQYSTQEQRKSPAAAAPRTYIDPQFPNFHAPNQSLEDSHLLGVHSLASNDRLRRARKAASHSDLHSASHVSGGSSLPNGLGPIPRVSRPNSIAPSLYSGAPPNSFKDLAVLYQVVAERRTAFDNLLWQVPATSLTAHAFLFSISLAADTGRFARIASMGLCIVITVLTLHLFTRQLQAEDADHRWLADFEERHQIDYFDRAHGDRWRDYRGKFYSIIIIIASFRSSSAAFKEHDEILTMRFKYFFSSKKWDNGLVGTGEAAQKPAGAGKLGWLAMHRSYPLWSKGMLIIGFLAVAILVLAIFHPSALLGYNCDLR</sequence>
<feature type="region of interest" description="Disordered" evidence="1">
    <location>
        <begin position="133"/>
        <end position="164"/>
    </location>
</feature>
<organism evidence="3 7">
    <name type="scientific">Puccinia coronata f. sp. avenae</name>
    <dbReference type="NCBI Taxonomy" id="200324"/>
    <lineage>
        <taxon>Eukaryota</taxon>
        <taxon>Fungi</taxon>
        <taxon>Dikarya</taxon>
        <taxon>Basidiomycota</taxon>
        <taxon>Pucciniomycotina</taxon>
        <taxon>Pucciniomycetes</taxon>
        <taxon>Pucciniales</taxon>
        <taxon>Pucciniaceae</taxon>
        <taxon>Puccinia</taxon>
    </lineage>
</organism>
<evidence type="ECO:0000256" key="1">
    <source>
        <dbReference type="SAM" id="MobiDB-lite"/>
    </source>
</evidence>
<dbReference type="EMBL" id="PGCI01000763">
    <property type="protein sequence ID" value="PLW16836.1"/>
    <property type="molecule type" value="Genomic_DNA"/>
</dbReference>
<protein>
    <submittedName>
        <fullName evidence="3">Uncharacterized protein</fullName>
    </submittedName>
</protein>